<dbReference type="EMBL" id="SWJE01000014">
    <property type="protein sequence ID" value="TKC83480.1"/>
    <property type="molecule type" value="Genomic_DNA"/>
</dbReference>
<evidence type="ECO:0000313" key="1">
    <source>
        <dbReference type="EMBL" id="TKC83480.1"/>
    </source>
</evidence>
<evidence type="ECO:0000313" key="2">
    <source>
        <dbReference type="Proteomes" id="UP000305539"/>
    </source>
</evidence>
<sequence length="106" mass="11027">MLVRSQPGTSCSADCTFCGATLATTPVVPITTPAAIPAARKFPKARTHSDERSASSAVSIAASVSNTGRPANSASSAIWFAELNDWLGEEVVQFDNYEISPAPVVT</sequence>
<comment type="caution">
    <text evidence="1">The sequence shown here is derived from an EMBL/GenBank/DDBJ whole genome shotgun (WGS) entry which is preliminary data.</text>
</comment>
<accession>A0A4V5PI92</accession>
<protein>
    <submittedName>
        <fullName evidence="1">Uncharacterized protein</fullName>
    </submittedName>
</protein>
<dbReference type="Proteomes" id="UP000305539">
    <property type="component" value="Unassembled WGS sequence"/>
</dbReference>
<organism evidence="1 2">
    <name type="scientific">Trinickia terrae</name>
    <dbReference type="NCBI Taxonomy" id="2571161"/>
    <lineage>
        <taxon>Bacteria</taxon>
        <taxon>Pseudomonadati</taxon>
        <taxon>Pseudomonadota</taxon>
        <taxon>Betaproteobacteria</taxon>
        <taxon>Burkholderiales</taxon>
        <taxon>Burkholderiaceae</taxon>
        <taxon>Trinickia</taxon>
    </lineage>
</organism>
<name>A0A4V5PI92_9BURK</name>
<proteinExistence type="predicted"/>
<dbReference type="AlphaFoldDB" id="A0A4V5PI92"/>
<reference evidence="1 2" key="1">
    <citation type="submission" date="2019-04" db="EMBL/GenBank/DDBJ databases">
        <title>Trinickia sp. 7GSK02, isolated from subtropical forest soil.</title>
        <authorList>
            <person name="Gao Z.-H."/>
            <person name="Qiu L.-H."/>
        </authorList>
    </citation>
    <scope>NUCLEOTIDE SEQUENCE [LARGE SCALE GENOMIC DNA]</scope>
    <source>
        <strain evidence="1 2">7GSK02</strain>
    </source>
</reference>
<gene>
    <name evidence="1" type="ORF">FAZ69_23625</name>
</gene>
<keyword evidence="2" id="KW-1185">Reference proteome</keyword>